<dbReference type="RefSeq" id="WP_330485487.1">
    <property type="nucleotide sequence ID" value="NZ_JAZBJZ010000108.1"/>
</dbReference>
<dbReference type="Pfam" id="PF01627">
    <property type="entry name" value="Hpt"/>
    <property type="match status" value="1"/>
</dbReference>
<accession>A0AAW9Q1P2</accession>
<evidence type="ECO:0000259" key="2">
    <source>
        <dbReference type="PROSITE" id="PS50894"/>
    </source>
</evidence>
<evidence type="ECO:0000313" key="4">
    <source>
        <dbReference type="Proteomes" id="UP001333818"/>
    </source>
</evidence>
<feature type="modified residue" description="Phosphohistidine" evidence="1">
    <location>
        <position position="71"/>
    </location>
</feature>
<reference evidence="3" key="1">
    <citation type="submission" date="2024-01" db="EMBL/GenBank/DDBJ databases">
        <title>Bank of Algae and Cyanobacteria of the Azores (BACA) strain genomes.</title>
        <authorList>
            <person name="Luz R."/>
            <person name="Cordeiro R."/>
            <person name="Fonseca A."/>
            <person name="Goncalves V."/>
        </authorList>
    </citation>
    <scope>NUCLEOTIDE SEQUENCE</scope>
    <source>
        <strain evidence="3">BACA0141</strain>
    </source>
</reference>
<keyword evidence="1" id="KW-0597">Phosphoprotein</keyword>
<dbReference type="SUPFAM" id="SSF47226">
    <property type="entry name" value="Histidine-containing phosphotransfer domain, HPT domain"/>
    <property type="match status" value="1"/>
</dbReference>
<sequence>MNNDTVNDENDSSPVLDRSFLQEIFALAGAEPEAFLVEMIDCYLEATPNLIEAIQNAIADSDLNALQRAAHTLKSNSVSVGACGLANYCQQLEAIDKSDSIKSQAKVLLQEMEIQYLETKEALLIERQRYQP</sequence>
<dbReference type="GO" id="GO:0000160">
    <property type="term" value="P:phosphorelay signal transduction system"/>
    <property type="evidence" value="ECO:0007669"/>
    <property type="project" value="InterPro"/>
</dbReference>
<dbReference type="Gene3D" id="1.20.120.160">
    <property type="entry name" value="HPT domain"/>
    <property type="match status" value="1"/>
</dbReference>
<organism evidence="3 4">
    <name type="scientific">Tumidithrix elongata BACA0141</name>
    <dbReference type="NCBI Taxonomy" id="2716417"/>
    <lineage>
        <taxon>Bacteria</taxon>
        <taxon>Bacillati</taxon>
        <taxon>Cyanobacteriota</taxon>
        <taxon>Cyanophyceae</taxon>
        <taxon>Pseudanabaenales</taxon>
        <taxon>Pseudanabaenaceae</taxon>
        <taxon>Tumidithrix</taxon>
        <taxon>Tumidithrix elongata</taxon>
    </lineage>
</organism>
<proteinExistence type="predicted"/>
<feature type="domain" description="HPt" evidence="2">
    <location>
        <begin position="32"/>
        <end position="131"/>
    </location>
</feature>
<protein>
    <submittedName>
        <fullName evidence="3">Hpt domain-containing protein</fullName>
    </submittedName>
</protein>
<gene>
    <name evidence="3" type="ORF">V2H45_20100</name>
</gene>
<evidence type="ECO:0000256" key="1">
    <source>
        <dbReference type="PROSITE-ProRule" id="PRU00110"/>
    </source>
</evidence>
<evidence type="ECO:0000313" key="3">
    <source>
        <dbReference type="EMBL" id="MEE3719051.1"/>
    </source>
</evidence>
<dbReference type="Proteomes" id="UP001333818">
    <property type="component" value="Unassembled WGS sequence"/>
</dbReference>
<dbReference type="SMART" id="SM00073">
    <property type="entry name" value="HPT"/>
    <property type="match status" value="1"/>
</dbReference>
<dbReference type="CDD" id="cd00088">
    <property type="entry name" value="HPT"/>
    <property type="match status" value="1"/>
</dbReference>
<name>A0AAW9Q1P2_9CYAN</name>
<dbReference type="InterPro" id="IPR036641">
    <property type="entry name" value="HPT_dom_sf"/>
</dbReference>
<dbReference type="PROSITE" id="PS50894">
    <property type="entry name" value="HPT"/>
    <property type="match status" value="1"/>
</dbReference>
<comment type="caution">
    <text evidence="3">The sequence shown here is derived from an EMBL/GenBank/DDBJ whole genome shotgun (WGS) entry which is preliminary data.</text>
</comment>
<dbReference type="AlphaFoldDB" id="A0AAW9Q1P2"/>
<dbReference type="InterPro" id="IPR008207">
    <property type="entry name" value="Sig_transdc_His_kin_Hpt_dom"/>
</dbReference>
<keyword evidence="4" id="KW-1185">Reference proteome</keyword>
<dbReference type="EMBL" id="JAZBJZ010000108">
    <property type="protein sequence ID" value="MEE3719051.1"/>
    <property type="molecule type" value="Genomic_DNA"/>
</dbReference>